<dbReference type="PANTHER" id="PTHR21666:SF270">
    <property type="entry name" value="MUREIN HYDROLASE ACTIVATOR ENVC"/>
    <property type="match status" value="1"/>
</dbReference>
<feature type="chain" id="PRO_5030925470" evidence="3">
    <location>
        <begin position="28"/>
        <end position="412"/>
    </location>
</feature>
<reference evidence="5" key="1">
    <citation type="journal article" date="2020" name="mSystems">
        <title>Genome- and Community-Level Interaction Insights into Carbon Utilization and Element Cycling Functions of Hydrothermarchaeota in Hydrothermal Sediment.</title>
        <authorList>
            <person name="Zhou Z."/>
            <person name="Liu Y."/>
            <person name="Xu W."/>
            <person name="Pan J."/>
            <person name="Luo Z.H."/>
            <person name="Li M."/>
        </authorList>
    </citation>
    <scope>NUCLEOTIDE SEQUENCE [LARGE SCALE GENOMIC DNA]</scope>
    <source>
        <strain evidence="5">HyVt-493</strain>
    </source>
</reference>
<evidence type="ECO:0000256" key="3">
    <source>
        <dbReference type="SAM" id="SignalP"/>
    </source>
</evidence>
<dbReference type="Pfam" id="PF01551">
    <property type="entry name" value="Peptidase_M23"/>
    <property type="match status" value="1"/>
</dbReference>
<feature type="region of interest" description="Disordered" evidence="2">
    <location>
        <begin position="238"/>
        <end position="278"/>
    </location>
</feature>
<dbReference type="Gene3D" id="2.70.70.10">
    <property type="entry name" value="Glucose Permease (Domain IIA)"/>
    <property type="match status" value="1"/>
</dbReference>
<dbReference type="PANTHER" id="PTHR21666">
    <property type="entry name" value="PEPTIDASE-RELATED"/>
    <property type="match status" value="1"/>
</dbReference>
<gene>
    <name evidence="5" type="ORF">ENJ51_05915</name>
</gene>
<feature type="compositionally biased region" description="Basic residues" evidence="2">
    <location>
        <begin position="238"/>
        <end position="253"/>
    </location>
</feature>
<feature type="signal peptide" evidence="3">
    <location>
        <begin position="1"/>
        <end position="27"/>
    </location>
</feature>
<comment type="caution">
    <text evidence="5">The sequence shown here is derived from an EMBL/GenBank/DDBJ whole genome shotgun (WGS) entry which is preliminary data.</text>
</comment>
<keyword evidence="1" id="KW-0175">Coiled coil</keyword>
<dbReference type="AlphaFoldDB" id="A0A7V2WV43"/>
<protein>
    <submittedName>
        <fullName evidence="5">Peptidase M23</fullName>
    </submittedName>
</protein>
<proteinExistence type="predicted"/>
<dbReference type="Gene3D" id="6.10.250.3150">
    <property type="match status" value="1"/>
</dbReference>
<dbReference type="InterPro" id="IPR050570">
    <property type="entry name" value="Cell_wall_metabolism_enzyme"/>
</dbReference>
<sequence>MLLKLPTKLLASVLVLFLMLITTSSFADNQQQKIKKQIKQVSSSLHTAQSRSNKLSNEVNGLEKNLSDISKSQYRTEKKMENLGKKLAQASIEKQQLLASIDEQKEALAQQMQALYTSGEQSHLRLLLKQDDPSDIGRTIKYFEYLNRSRLNKIKTIHISLQQVKQIEQKIADDRIKLTGLKGKLSTQKNSLNKTLKKREKSLGQAKKQVANKASKLKKLKQQEARLSRVIASFINKQKKAEKAKKKRLKQKNKSAQSRKQIAKASKKPKGKVVTASKFTSSRPFSSLRGRLSWPVRGRMIHRYGSKRNAKQRWRGVVIEAPGGRKVRAVARGKVEFAGRLNGYGYLIIIRHDKSYRSLYAYNRAIYKRTGQTVNAGEVIAAVGNSGGQAKNALYFEIRRGTRLQNPSRWCR</sequence>
<feature type="coiled-coil region" evidence="1">
    <location>
        <begin position="45"/>
        <end position="114"/>
    </location>
</feature>
<dbReference type="GO" id="GO:0004222">
    <property type="term" value="F:metalloendopeptidase activity"/>
    <property type="evidence" value="ECO:0007669"/>
    <property type="project" value="TreeGrafter"/>
</dbReference>
<accession>A0A7V2WV43</accession>
<dbReference type="SUPFAM" id="SSF51261">
    <property type="entry name" value="Duplicated hybrid motif"/>
    <property type="match status" value="1"/>
</dbReference>
<feature type="compositionally biased region" description="Basic residues" evidence="2">
    <location>
        <begin position="261"/>
        <end position="271"/>
    </location>
</feature>
<evidence type="ECO:0000256" key="1">
    <source>
        <dbReference type="SAM" id="Coils"/>
    </source>
</evidence>
<dbReference type="Proteomes" id="UP000885750">
    <property type="component" value="Unassembled WGS sequence"/>
</dbReference>
<dbReference type="InterPro" id="IPR011055">
    <property type="entry name" value="Dup_hybrid_motif"/>
</dbReference>
<name>A0A7V2WV43_LEUMU</name>
<keyword evidence="3" id="KW-0732">Signal</keyword>
<evidence type="ECO:0000256" key="2">
    <source>
        <dbReference type="SAM" id="MobiDB-lite"/>
    </source>
</evidence>
<dbReference type="CDD" id="cd12797">
    <property type="entry name" value="M23_peptidase"/>
    <property type="match status" value="1"/>
</dbReference>
<evidence type="ECO:0000313" key="5">
    <source>
        <dbReference type="EMBL" id="HFC92332.1"/>
    </source>
</evidence>
<evidence type="ECO:0000259" key="4">
    <source>
        <dbReference type="Pfam" id="PF01551"/>
    </source>
</evidence>
<dbReference type="EMBL" id="DRMS01000224">
    <property type="protein sequence ID" value="HFC92332.1"/>
    <property type="molecule type" value="Genomic_DNA"/>
</dbReference>
<organism evidence="5">
    <name type="scientific">Leucothrix mucor</name>
    <dbReference type="NCBI Taxonomy" id="45248"/>
    <lineage>
        <taxon>Bacteria</taxon>
        <taxon>Pseudomonadati</taxon>
        <taxon>Pseudomonadota</taxon>
        <taxon>Gammaproteobacteria</taxon>
        <taxon>Thiotrichales</taxon>
        <taxon>Thiotrichaceae</taxon>
        <taxon>Leucothrix</taxon>
    </lineage>
</organism>
<feature type="domain" description="M23ase beta-sheet core" evidence="4">
    <location>
        <begin position="313"/>
        <end position="407"/>
    </location>
</feature>
<dbReference type="InterPro" id="IPR016047">
    <property type="entry name" value="M23ase_b-sheet_dom"/>
</dbReference>
<dbReference type="FunFam" id="2.70.70.10:FF:000003">
    <property type="entry name" value="Murein hydrolase activator EnvC"/>
    <property type="match status" value="1"/>
</dbReference>